<dbReference type="PANTHER" id="PTHR19288:SF95">
    <property type="entry name" value="D-GLYCEROL 3-PHOSPHATE PHOSPHATASE"/>
    <property type="match status" value="1"/>
</dbReference>
<organism evidence="2 3">
    <name type="scientific">Actinoallomurus bryophytorum</name>
    <dbReference type="NCBI Taxonomy" id="1490222"/>
    <lineage>
        <taxon>Bacteria</taxon>
        <taxon>Bacillati</taxon>
        <taxon>Actinomycetota</taxon>
        <taxon>Actinomycetes</taxon>
        <taxon>Streptosporangiales</taxon>
        <taxon>Thermomonosporaceae</taxon>
        <taxon>Actinoallomurus</taxon>
    </lineage>
</organism>
<gene>
    <name evidence="2" type="ORF">FB559_7002</name>
</gene>
<feature type="domain" description="GCN5-related N-acetyltransferase-like" evidence="1">
    <location>
        <begin position="281"/>
        <end position="327"/>
    </location>
</feature>
<comment type="caution">
    <text evidence="2">The sequence shown here is derived from an EMBL/GenBank/DDBJ whole genome shotgun (WGS) entry which is preliminary data.</text>
</comment>
<dbReference type="SUPFAM" id="SSF56784">
    <property type="entry name" value="HAD-like"/>
    <property type="match status" value="1"/>
</dbReference>
<evidence type="ECO:0000313" key="2">
    <source>
        <dbReference type="EMBL" id="TQM01250.1"/>
    </source>
</evidence>
<dbReference type="Proteomes" id="UP000316096">
    <property type="component" value="Unassembled WGS sequence"/>
</dbReference>
<sequence>MRGIDRPPAEAYDVGVLDLDGVIYVGHDPVPGAAGALAKARASGMRLAFATNNASRTPSATAALLSEVGVPATAEDVVTSAQAAARLLAERLPAGAKVLVVGGMGLRQALRAAGLRPVSQASEGPAAVVQGFSPGLSYDLMSEGCQAVTAGAIFVASNGDTTIPGRGGTIKPGNGALVQVIRTATKVDPIVTGKPELPLHRETILRTGAERPLIVGDRLDTDIEGAYNGGADSLLVLTGVTDARTLLGAPPRHRPTYVSKDLNGLLTSHPDVRRDGDAYACGGWTVSASLEISGGGDPVDGLRALCTAVWESGDAERGARALAALGL</sequence>
<dbReference type="OrthoDB" id="3400930at2"/>
<dbReference type="InterPro" id="IPR006357">
    <property type="entry name" value="HAD-SF_hydro_IIA"/>
</dbReference>
<reference evidence="2 3" key="1">
    <citation type="submission" date="2019-06" db="EMBL/GenBank/DDBJ databases">
        <title>Sequencing the genomes of 1000 actinobacteria strains.</title>
        <authorList>
            <person name="Klenk H.-P."/>
        </authorList>
    </citation>
    <scope>NUCLEOTIDE SEQUENCE [LARGE SCALE GENOMIC DNA]</scope>
    <source>
        <strain evidence="2 3">DSM 102200</strain>
    </source>
</reference>
<dbReference type="Pfam" id="PF13242">
    <property type="entry name" value="Hydrolase_like"/>
    <property type="match status" value="1"/>
</dbReference>
<keyword evidence="2" id="KW-0378">Hydrolase</keyword>
<dbReference type="InterPro" id="IPR041065">
    <property type="entry name" value="GNAT-like"/>
</dbReference>
<dbReference type="PANTHER" id="PTHR19288">
    <property type="entry name" value="4-NITROPHENYLPHOSPHATASE-RELATED"/>
    <property type="match status" value="1"/>
</dbReference>
<dbReference type="Pfam" id="PF13344">
    <property type="entry name" value="Hydrolase_6"/>
    <property type="match status" value="1"/>
</dbReference>
<proteinExistence type="predicted"/>
<dbReference type="GO" id="GO:0016791">
    <property type="term" value="F:phosphatase activity"/>
    <property type="evidence" value="ECO:0007669"/>
    <property type="project" value="TreeGrafter"/>
</dbReference>
<protein>
    <submittedName>
        <fullName evidence="2">HAD superfamily hydrolase (TIGR01450 family)</fullName>
    </submittedName>
</protein>
<keyword evidence="3" id="KW-1185">Reference proteome</keyword>
<dbReference type="InterPro" id="IPR036412">
    <property type="entry name" value="HAD-like_sf"/>
</dbReference>
<accession>A0A543CVY2</accession>
<dbReference type="GO" id="GO:0005737">
    <property type="term" value="C:cytoplasm"/>
    <property type="evidence" value="ECO:0007669"/>
    <property type="project" value="TreeGrafter"/>
</dbReference>
<dbReference type="Pfam" id="PF18407">
    <property type="entry name" value="GNAT_like"/>
    <property type="match status" value="1"/>
</dbReference>
<dbReference type="AlphaFoldDB" id="A0A543CVY2"/>
<evidence type="ECO:0000313" key="3">
    <source>
        <dbReference type="Proteomes" id="UP000316096"/>
    </source>
</evidence>
<dbReference type="Gene3D" id="3.40.50.1000">
    <property type="entry name" value="HAD superfamily/HAD-like"/>
    <property type="match status" value="2"/>
</dbReference>
<evidence type="ECO:0000259" key="1">
    <source>
        <dbReference type="Pfam" id="PF18407"/>
    </source>
</evidence>
<name>A0A543CVY2_9ACTN</name>
<dbReference type="EMBL" id="VFOZ01000001">
    <property type="protein sequence ID" value="TQM01250.1"/>
    <property type="molecule type" value="Genomic_DNA"/>
</dbReference>
<dbReference type="RefSeq" id="WP_141961111.1">
    <property type="nucleotide sequence ID" value="NZ_VFOZ01000001.1"/>
</dbReference>
<dbReference type="InterPro" id="IPR023214">
    <property type="entry name" value="HAD_sf"/>
</dbReference>
<dbReference type="NCBIfam" id="TIGR01460">
    <property type="entry name" value="HAD-SF-IIA"/>
    <property type="match status" value="1"/>
</dbReference>